<dbReference type="VEuPathDB" id="FungiDB:PV08_01464"/>
<keyword evidence="2" id="KW-1185">Reference proteome</keyword>
<dbReference type="RefSeq" id="XP_016241101.1">
    <property type="nucleotide sequence ID" value="XM_016375825.1"/>
</dbReference>
<dbReference type="PANTHER" id="PTHR36986:SF1">
    <property type="entry name" value="UPF0643 PROTEIN PB2B2.08"/>
    <property type="match status" value="1"/>
</dbReference>
<gene>
    <name evidence="1" type="ORF">PV08_01464</name>
</gene>
<dbReference type="HOGENOM" id="CLU_068116_2_0_1"/>
<proteinExistence type="predicted"/>
<reference evidence="1 2" key="1">
    <citation type="submission" date="2015-01" db="EMBL/GenBank/DDBJ databases">
        <title>The Genome Sequence of Exophiala spinifera CBS89968.</title>
        <authorList>
            <consortium name="The Broad Institute Genomics Platform"/>
            <person name="Cuomo C."/>
            <person name="de Hoog S."/>
            <person name="Gorbushina A."/>
            <person name="Stielow B."/>
            <person name="Teixiera M."/>
            <person name="Abouelleil A."/>
            <person name="Chapman S.B."/>
            <person name="Priest M."/>
            <person name="Young S.K."/>
            <person name="Wortman J."/>
            <person name="Nusbaum C."/>
            <person name="Birren B."/>
        </authorList>
    </citation>
    <scope>NUCLEOTIDE SEQUENCE [LARGE SCALE GENOMIC DNA]</scope>
    <source>
        <strain evidence="1 2">CBS 89968</strain>
    </source>
</reference>
<dbReference type="Proteomes" id="UP000053328">
    <property type="component" value="Unassembled WGS sequence"/>
</dbReference>
<accession>A0A0D2BR06</accession>
<organism evidence="1 2">
    <name type="scientific">Exophiala spinifera</name>
    <dbReference type="NCBI Taxonomy" id="91928"/>
    <lineage>
        <taxon>Eukaryota</taxon>
        <taxon>Fungi</taxon>
        <taxon>Dikarya</taxon>
        <taxon>Ascomycota</taxon>
        <taxon>Pezizomycotina</taxon>
        <taxon>Eurotiomycetes</taxon>
        <taxon>Chaetothyriomycetidae</taxon>
        <taxon>Chaetothyriales</taxon>
        <taxon>Herpotrichiellaceae</taxon>
        <taxon>Exophiala</taxon>
    </lineage>
</organism>
<dbReference type="PANTHER" id="PTHR36986">
    <property type="entry name" value="UPF0643 PROTEIN PB2B2.08"/>
    <property type="match status" value="1"/>
</dbReference>
<name>A0A0D2BR06_9EURO</name>
<sequence length="227" mass="25715">MAATAIHVPLVDQERDLGAPLRNTTHDIGIGQDRFGHETGDSDHRGARWLGVAPYLEPEHLLDLESVDTPNRLLALALTALAPATNEYATTTYQDAINWGDVMSRLKSLAEEQGYTWARQEFYVVDFRSKLMEDIDSELLFKLDKFSHVEATESGGLLKYWYGTPDADRRNLATCVWRNKNDAIKGGTGPWHKQARAIIPRMYEHIDVRGVRLVIEDNVESWSFAPY</sequence>
<evidence type="ECO:0000313" key="2">
    <source>
        <dbReference type="Proteomes" id="UP000053328"/>
    </source>
</evidence>
<dbReference type="AlphaFoldDB" id="A0A0D2BR06"/>
<dbReference type="GeneID" id="27328547"/>
<evidence type="ECO:0000313" key="1">
    <source>
        <dbReference type="EMBL" id="KIW20885.1"/>
    </source>
</evidence>
<dbReference type="OrthoDB" id="2140489at2759"/>
<dbReference type="EMBL" id="KN847492">
    <property type="protein sequence ID" value="KIW20885.1"/>
    <property type="molecule type" value="Genomic_DNA"/>
</dbReference>
<protein>
    <submittedName>
        <fullName evidence="1">Uncharacterized protein</fullName>
    </submittedName>
</protein>